<protein>
    <recommendedName>
        <fullName evidence="1">Ribbon-helix-helix protein CopG domain-containing protein</fullName>
    </recommendedName>
</protein>
<dbReference type="RefSeq" id="WP_052595065.1">
    <property type="nucleotide sequence ID" value="NZ_CP011112.1"/>
</dbReference>
<organism evidence="2 3">
    <name type="scientific">Luteipulveratus mongoliensis</name>
    <dbReference type="NCBI Taxonomy" id="571913"/>
    <lineage>
        <taxon>Bacteria</taxon>
        <taxon>Bacillati</taxon>
        <taxon>Actinomycetota</taxon>
        <taxon>Actinomycetes</taxon>
        <taxon>Micrococcales</taxon>
        <taxon>Dermacoccaceae</taxon>
        <taxon>Luteipulveratus</taxon>
    </lineage>
</organism>
<reference evidence="2 3" key="1">
    <citation type="submission" date="2015-03" db="EMBL/GenBank/DDBJ databases">
        <title>Luteipulveratus halotolerans sp. nov., a novel actinobacterium (Dermacoccaceae) from Sarawak, Malaysia.</title>
        <authorList>
            <person name="Juboi H."/>
            <person name="Basik A."/>
            <person name="Shamsul S.S."/>
            <person name="Arnold P."/>
            <person name="Schmitt E.K."/>
            <person name="Sanglier J.-J."/>
            <person name="Yeo T."/>
        </authorList>
    </citation>
    <scope>NUCLEOTIDE SEQUENCE [LARGE SCALE GENOMIC DNA]</scope>
    <source>
        <strain evidence="2 3">MN07-A0370</strain>
    </source>
</reference>
<dbReference type="STRING" id="571913.VV02_21985"/>
<dbReference type="EMBL" id="CP011112">
    <property type="protein sequence ID" value="AKU17904.1"/>
    <property type="molecule type" value="Genomic_DNA"/>
</dbReference>
<accession>A0A0K1JMG4</accession>
<evidence type="ECO:0000313" key="3">
    <source>
        <dbReference type="Proteomes" id="UP000066480"/>
    </source>
</evidence>
<dbReference type="Pfam" id="PF01402">
    <property type="entry name" value="RHH_1"/>
    <property type="match status" value="1"/>
</dbReference>
<sequence>MSTQIAVRLPDDQVAFIDEMVQRGDASSRADVVKRALDRERRRQQTLRDVEILRAAGGNPYPDLDGWLTEAAGTPMDDLD</sequence>
<dbReference type="InterPro" id="IPR002145">
    <property type="entry name" value="CopG"/>
</dbReference>
<keyword evidence="3" id="KW-1185">Reference proteome</keyword>
<dbReference type="CDD" id="cd22231">
    <property type="entry name" value="RHH_NikR_HicB-like"/>
    <property type="match status" value="1"/>
</dbReference>
<evidence type="ECO:0000313" key="2">
    <source>
        <dbReference type="EMBL" id="AKU17904.1"/>
    </source>
</evidence>
<dbReference type="GO" id="GO:0006355">
    <property type="term" value="P:regulation of DNA-templated transcription"/>
    <property type="evidence" value="ECO:0007669"/>
    <property type="project" value="InterPro"/>
</dbReference>
<dbReference type="InterPro" id="IPR010985">
    <property type="entry name" value="Ribbon_hlx_hlx"/>
</dbReference>
<proteinExistence type="predicted"/>
<dbReference type="Proteomes" id="UP000066480">
    <property type="component" value="Chromosome"/>
</dbReference>
<feature type="domain" description="Ribbon-helix-helix protein CopG" evidence="1">
    <location>
        <begin position="5"/>
        <end position="43"/>
    </location>
</feature>
<dbReference type="KEGG" id="lmoi:VV02_21985"/>
<dbReference type="AlphaFoldDB" id="A0A0K1JMG4"/>
<gene>
    <name evidence="2" type="ORF">VV02_21985</name>
</gene>
<dbReference type="OrthoDB" id="3541837at2"/>
<evidence type="ECO:0000259" key="1">
    <source>
        <dbReference type="Pfam" id="PF01402"/>
    </source>
</evidence>
<dbReference type="SUPFAM" id="SSF47598">
    <property type="entry name" value="Ribbon-helix-helix"/>
    <property type="match status" value="1"/>
</dbReference>
<name>A0A0K1JMG4_9MICO</name>